<gene>
    <name evidence="2" type="ORF">M430DRAFT_30779</name>
</gene>
<dbReference type="AlphaFoldDB" id="A0A2T3ATX5"/>
<evidence type="ECO:0000313" key="3">
    <source>
        <dbReference type="Proteomes" id="UP000241818"/>
    </source>
</evidence>
<dbReference type="GeneID" id="36574058"/>
<evidence type="ECO:0000313" key="2">
    <source>
        <dbReference type="EMBL" id="PSS10902.1"/>
    </source>
</evidence>
<dbReference type="Proteomes" id="UP000241818">
    <property type="component" value="Unassembled WGS sequence"/>
</dbReference>
<feature type="compositionally biased region" description="Pro residues" evidence="1">
    <location>
        <begin position="298"/>
        <end position="307"/>
    </location>
</feature>
<organism evidence="2 3">
    <name type="scientific">Amorphotheca resinae ATCC 22711</name>
    <dbReference type="NCBI Taxonomy" id="857342"/>
    <lineage>
        <taxon>Eukaryota</taxon>
        <taxon>Fungi</taxon>
        <taxon>Dikarya</taxon>
        <taxon>Ascomycota</taxon>
        <taxon>Pezizomycotina</taxon>
        <taxon>Leotiomycetes</taxon>
        <taxon>Helotiales</taxon>
        <taxon>Amorphothecaceae</taxon>
        <taxon>Amorphotheca</taxon>
    </lineage>
</organism>
<accession>A0A2T3ATX5</accession>
<keyword evidence="3" id="KW-1185">Reference proteome</keyword>
<dbReference type="InParanoid" id="A0A2T3ATX5"/>
<feature type="compositionally biased region" description="Low complexity" evidence="1">
    <location>
        <begin position="266"/>
        <end position="283"/>
    </location>
</feature>
<dbReference type="EMBL" id="KZ679016">
    <property type="protein sequence ID" value="PSS10902.1"/>
    <property type="molecule type" value="Genomic_DNA"/>
</dbReference>
<dbReference type="RefSeq" id="XP_024718081.1">
    <property type="nucleotide sequence ID" value="XM_024865977.1"/>
</dbReference>
<evidence type="ECO:0000256" key="1">
    <source>
        <dbReference type="SAM" id="MobiDB-lite"/>
    </source>
</evidence>
<proteinExistence type="predicted"/>
<reference evidence="2 3" key="1">
    <citation type="journal article" date="2018" name="New Phytol.">
        <title>Comparative genomics and transcriptomics depict ericoid mycorrhizal fungi as versatile saprotrophs and plant mutualists.</title>
        <authorList>
            <person name="Martino E."/>
            <person name="Morin E."/>
            <person name="Grelet G.A."/>
            <person name="Kuo A."/>
            <person name="Kohler A."/>
            <person name="Daghino S."/>
            <person name="Barry K.W."/>
            <person name="Cichocki N."/>
            <person name="Clum A."/>
            <person name="Dockter R.B."/>
            <person name="Hainaut M."/>
            <person name="Kuo R.C."/>
            <person name="LaButti K."/>
            <person name="Lindahl B.D."/>
            <person name="Lindquist E.A."/>
            <person name="Lipzen A."/>
            <person name="Khouja H.R."/>
            <person name="Magnuson J."/>
            <person name="Murat C."/>
            <person name="Ohm R.A."/>
            <person name="Singer S.W."/>
            <person name="Spatafora J.W."/>
            <person name="Wang M."/>
            <person name="Veneault-Fourrey C."/>
            <person name="Henrissat B."/>
            <person name="Grigoriev I.V."/>
            <person name="Martin F.M."/>
            <person name="Perotto S."/>
        </authorList>
    </citation>
    <scope>NUCLEOTIDE SEQUENCE [LARGE SCALE GENOMIC DNA]</scope>
    <source>
        <strain evidence="2 3">ATCC 22711</strain>
    </source>
</reference>
<feature type="region of interest" description="Disordered" evidence="1">
    <location>
        <begin position="266"/>
        <end position="307"/>
    </location>
</feature>
<name>A0A2T3ATX5_AMORE</name>
<sequence length="307" mass="34597">MLQKVSAFAKVPPEVLENILTFALVAEGDVRPYASVTREDQFKQMHGTKSDNLSPNSFLPILLVNKRFYREGIAIAYRDNSFNFTSLATYAAFAISLRISKRSRASARKITKVSITLDVAGDAGRISDLWSFIYPRDLELCSLTASLCDITLQRLFKTLPNLSHLQVCTSLFQCTYMAPNAVKRTTRLQPMMPTCRHLPMETRLQHINFAFDNPYFNGRKKAKRTHQVLLYSQLRHDFMVPGIYRTFTTYMRFLLKEIRKRKELEAAAQLAASSDPSALSSQETSDESEQPDSSAVPAPAPAPAAET</sequence>
<protein>
    <recommendedName>
        <fullName evidence="4">F-box domain-containing protein</fullName>
    </recommendedName>
</protein>
<evidence type="ECO:0008006" key="4">
    <source>
        <dbReference type="Google" id="ProtNLM"/>
    </source>
</evidence>